<dbReference type="AlphaFoldDB" id="A0A8K0GGR1"/>
<comment type="caution">
    <text evidence="1">The sequence shown here is derived from an EMBL/GenBank/DDBJ whole genome shotgun (WGS) entry which is preliminary data.</text>
</comment>
<evidence type="ECO:0000313" key="2">
    <source>
        <dbReference type="Proteomes" id="UP000801492"/>
    </source>
</evidence>
<protein>
    <submittedName>
        <fullName evidence="1">Uncharacterized protein</fullName>
    </submittedName>
</protein>
<gene>
    <name evidence="1" type="ORF">ILUMI_06972</name>
</gene>
<organism evidence="1 2">
    <name type="scientific">Ignelater luminosus</name>
    <name type="common">Cucubano</name>
    <name type="synonym">Pyrophorus luminosus</name>
    <dbReference type="NCBI Taxonomy" id="2038154"/>
    <lineage>
        <taxon>Eukaryota</taxon>
        <taxon>Metazoa</taxon>
        <taxon>Ecdysozoa</taxon>
        <taxon>Arthropoda</taxon>
        <taxon>Hexapoda</taxon>
        <taxon>Insecta</taxon>
        <taxon>Pterygota</taxon>
        <taxon>Neoptera</taxon>
        <taxon>Endopterygota</taxon>
        <taxon>Coleoptera</taxon>
        <taxon>Polyphaga</taxon>
        <taxon>Elateriformia</taxon>
        <taxon>Elateroidea</taxon>
        <taxon>Elateridae</taxon>
        <taxon>Agrypninae</taxon>
        <taxon>Pyrophorini</taxon>
        <taxon>Ignelater</taxon>
    </lineage>
</organism>
<sequence length="72" mass="8530">MTQRDRDEKTEETRGPEIIEEDKDIKQEEMVEAVHKIKLGKAGGADNKYNTRRDQMDKRKKMEWLGIIIKKV</sequence>
<reference evidence="1" key="1">
    <citation type="submission" date="2019-08" db="EMBL/GenBank/DDBJ databases">
        <title>The genome of the North American firefly Photinus pyralis.</title>
        <authorList>
            <consortium name="Photinus pyralis genome working group"/>
            <person name="Fallon T.R."/>
            <person name="Sander Lower S.E."/>
            <person name="Weng J.-K."/>
        </authorList>
    </citation>
    <scope>NUCLEOTIDE SEQUENCE</scope>
    <source>
        <strain evidence="1">TRF0915ILg1</strain>
        <tissue evidence="1">Whole body</tissue>
    </source>
</reference>
<dbReference type="Proteomes" id="UP000801492">
    <property type="component" value="Unassembled WGS sequence"/>
</dbReference>
<evidence type="ECO:0000313" key="1">
    <source>
        <dbReference type="EMBL" id="KAF2899204.1"/>
    </source>
</evidence>
<name>A0A8K0GGR1_IGNLU</name>
<proteinExistence type="predicted"/>
<dbReference type="EMBL" id="VTPC01002983">
    <property type="protein sequence ID" value="KAF2899204.1"/>
    <property type="molecule type" value="Genomic_DNA"/>
</dbReference>
<accession>A0A8K0GGR1</accession>
<keyword evidence="2" id="KW-1185">Reference proteome</keyword>